<dbReference type="Proteomes" id="UP001215598">
    <property type="component" value="Unassembled WGS sequence"/>
</dbReference>
<organism evidence="2 3">
    <name type="scientific">Mycena metata</name>
    <dbReference type="NCBI Taxonomy" id="1033252"/>
    <lineage>
        <taxon>Eukaryota</taxon>
        <taxon>Fungi</taxon>
        <taxon>Dikarya</taxon>
        <taxon>Basidiomycota</taxon>
        <taxon>Agaricomycotina</taxon>
        <taxon>Agaricomycetes</taxon>
        <taxon>Agaricomycetidae</taxon>
        <taxon>Agaricales</taxon>
        <taxon>Marasmiineae</taxon>
        <taxon>Mycenaceae</taxon>
        <taxon>Mycena</taxon>
    </lineage>
</organism>
<accession>A0AAD7HLA9</accession>
<keyword evidence="3" id="KW-1185">Reference proteome</keyword>
<name>A0AAD7HLA9_9AGAR</name>
<evidence type="ECO:0000256" key="1">
    <source>
        <dbReference type="SAM" id="MobiDB-lite"/>
    </source>
</evidence>
<dbReference type="EMBL" id="JARKIB010000211">
    <property type="protein sequence ID" value="KAJ7723376.1"/>
    <property type="molecule type" value="Genomic_DNA"/>
</dbReference>
<proteinExistence type="predicted"/>
<gene>
    <name evidence="2" type="ORF">B0H16DRAFT_1787696</name>
</gene>
<feature type="region of interest" description="Disordered" evidence="1">
    <location>
        <begin position="1"/>
        <end position="47"/>
    </location>
</feature>
<evidence type="ECO:0000313" key="3">
    <source>
        <dbReference type="Proteomes" id="UP001215598"/>
    </source>
</evidence>
<protein>
    <submittedName>
        <fullName evidence="2">Uncharacterized protein</fullName>
    </submittedName>
</protein>
<sequence length="475" mass="54099">MNSSLQVRFEETASRSCEGASRNPQLRLNRENNDLTTKDGTNDLSEEANGIKNRHTTEFFCEAGDDEMRVERKQRLNPTVNRQWYPTTVELVRMTSTAHEFICIQELYELLLTQLVPDPNSYYGKPERAALLGLARASKMTSDLALDQLWSTLITPSQLIRLLPEDLLQFSSQYSLTRPLVESDFIIFDKYAHRIRVVDFVENFSQLGPGCKVFSTLKTFRNPILPNLLEFKWHPSTSTLGASHLISRDFSLPRNQFSLTMWGGAGAPQFFQQLDPWPDVLSLTLNTGSVLSNLDILRGLQSLSKLQHFRCVVTGSMGLGILVHLSRLPHLRTLHIADVDVDVQSVDALQQTAINRQKETGELSFPVLRRLAISGPYSALSSFMLIVSSNNLESVEIRLKDFSPIDTTLCSLLSRSSFTLRWKPAHQAPQEDRQREKRREAKITISPFCGGVDSTERVQRIQVRWWWYRIKKSGL</sequence>
<comment type="caution">
    <text evidence="2">The sequence shown here is derived from an EMBL/GenBank/DDBJ whole genome shotgun (WGS) entry which is preliminary data.</text>
</comment>
<dbReference type="AlphaFoldDB" id="A0AAD7HLA9"/>
<reference evidence="2" key="1">
    <citation type="submission" date="2023-03" db="EMBL/GenBank/DDBJ databases">
        <title>Massive genome expansion in bonnet fungi (Mycena s.s.) driven by repeated elements and novel gene families across ecological guilds.</title>
        <authorList>
            <consortium name="Lawrence Berkeley National Laboratory"/>
            <person name="Harder C.B."/>
            <person name="Miyauchi S."/>
            <person name="Viragh M."/>
            <person name="Kuo A."/>
            <person name="Thoen E."/>
            <person name="Andreopoulos B."/>
            <person name="Lu D."/>
            <person name="Skrede I."/>
            <person name="Drula E."/>
            <person name="Henrissat B."/>
            <person name="Morin E."/>
            <person name="Kohler A."/>
            <person name="Barry K."/>
            <person name="LaButti K."/>
            <person name="Morin E."/>
            <person name="Salamov A."/>
            <person name="Lipzen A."/>
            <person name="Mereny Z."/>
            <person name="Hegedus B."/>
            <person name="Baldrian P."/>
            <person name="Stursova M."/>
            <person name="Weitz H."/>
            <person name="Taylor A."/>
            <person name="Grigoriev I.V."/>
            <person name="Nagy L.G."/>
            <person name="Martin F."/>
            <person name="Kauserud H."/>
        </authorList>
    </citation>
    <scope>NUCLEOTIDE SEQUENCE</scope>
    <source>
        <strain evidence="2">CBHHK182m</strain>
    </source>
</reference>
<feature type="compositionally biased region" description="Basic and acidic residues" evidence="1">
    <location>
        <begin position="28"/>
        <end position="41"/>
    </location>
</feature>
<evidence type="ECO:0000313" key="2">
    <source>
        <dbReference type="EMBL" id="KAJ7723376.1"/>
    </source>
</evidence>